<name>A0A8B8J4J0_PHODC</name>
<feature type="region of interest" description="Disordered" evidence="6">
    <location>
        <begin position="167"/>
        <end position="186"/>
    </location>
</feature>
<protein>
    <submittedName>
        <fullName evidence="11">Transcription factor DIVARICATA-like</fullName>
    </submittedName>
</protein>
<dbReference type="Proteomes" id="UP000228380">
    <property type="component" value="Chromosome 18"/>
</dbReference>
<dbReference type="Gene3D" id="1.10.10.60">
    <property type="entry name" value="Homeodomain-like"/>
    <property type="match status" value="2"/>
</dbReference>
<dbReference type="InterPro" id="IPR001005">
    <property type="entry name" value="SANT/Myb"/>
</dbReference>
<dbReference type="InterPro" id="IPR006447">
    <property type="entry name" value="Myb_dom_plants"/>
</dbReference>
<proteinExistence type="predicted"/>
<keyword evidence="4" id="KW-0804">Transcription</keyword>
<evidence type="ECO:0000259" key="8">
    <source>
        <dbReference type="PROSITE" id="PS51293"/>
    </source>
</evidence>
<feature type="compositionally biased region" description="Basic and acidic residues" evidence="6">
    <location>
        <begin position="174"/>
        <end position="186"/>
    </location>
</feature>
<dbReference type="PROSITE" id="PS51294">
    <property type="entry name" value="HTH_MYB"/>
    <property type="match status" value="1"/>
</dbReference>
<keyword evidence="3" id="KW-0238">DNA-binding</keyword>
<evidence type="ECO:0000256" key="2">
    <source>
        <dbReference type="ARBA" id="ARBA00023015"/>
    </source>
</evidence>
<keyword evidence="2" id="KW-0805">Transcription regulation</keyword>
<sequence>MASSSGIGSLQSPTEWSWYENKIFELALVEYPEGTPNRWPLITAKLPGKSLGQVLYHYQVLIDDLYLIESGKVEIPDYRDEEEGGNSGDGRCMTPKQHPSDGPNIASGSRQQGQERKKGKPWTEEEHRLFLQGLATHRRGDWKAISRNFVVTRTPAQVASHAQKFFHRQQQNQEHQRKSIHDITQP</sequence>
<keyword evidence="5" id="KW-0539">Nucleus</keyword>
<dbReference type="FunFam" id="1.10.10.60:FF:000009">
    <property type="entry name" value="transcription factor MYB1R1"/>
    <property type="match status" value="1"/>
</dbReference>
<dbReference type="RefSeq" id="XP_026660381.2">
    <property type="nucleotide sequence ID" value="XM_026804580.2"/>
</dbReference>
<gene>
    <name evidence="11" type="primary">LOC113462712</name>
</gene>
<dbReference type="PANTHER" id="PTHR44042:SF67">
    <property type="entry name" value="MYB-LIKE PROTEIN I"/>
    <property type="match status" value="1"/>
</dbReference>
<dbReference type="AlphaFoldDB" id="A0A8B8J4J0"/>
<dbReference type="InterPro" id="IPR009057">
    <property type="entry name" value="Homeodomain-like_sf"/>
</dbReference>
<dbReference type="GeneID" id="113462712"/>
<dbReference type="OrthoDB" id="118550at2759"/>
<dbReference type="InterPro" id="IPR017884">
    <property type="entry name" value="SANT_dom"/>
</dbReference>
<feature type="domain" description="SANT" evidence="8">
    <location>
        <begin position="117"/>
        <end position="170"/>
    </location>
</feature>
<feature type="domain" description="Myb-like" evidence="7">
    <location>
        <begin position="114"/>
        <end position="166"/>
    </location>
</feature>
<dbReference type="GO" id="GO:0009744">
    <property type="term" value="P:response to sucrose"/>
    <property type="evidence" value="ECO:0007669"/>
    <property type="project" value="UniProtKB-ARBA"/>
</dbReference>
<accession>A0A8B8J4J0</accession>
<dbReference type="KEGG" id="pda:113462712"/>
<comment type="subcellular location">
    <subcellularLocation>
        <location evidence="1">Nucleus</location>
    </subcellularLocation>
</comment>
<dbReference type="SUPFAM" id="SSF46689">
    <property type="entry name" value="Homeodomain-like"/>
    <property type="match status" value="2"/>
</dbReference>
<dbReference type="GO" id="GO:0003677">
    <property type="term" value="F:DNA binding"/>
    <property type="evidence" value="ECO:0007669"/>
    <property type="project" value="UniProtKB-KW"/>
</dbReference>
<dbReference type="SMART" id="SM00717">
    <property type="entry name" value="SANT"/>
    <property type="match status" value="2"/>
</dbReference>
<evidence type="ECO:0000259" key="7">
    <source>
        <dbReference type="PROSITE" id="PS50090"/>
    </source>
</evidence>
<evidence type="ECO:0000256" key="5">
    <source>
        <dbReference type="ARBA" id="ARBA00023242"/>
    </source>
</evidence>
<dbReference type="GO" id="GO:0005634">
    <property type="term" value="C:nucleus"/>
    <property type="evidence" value="ECO:0007669"/>
    <property type="project" value="UniProtKB-SubCell"/>
</dbReference>
<evidence type="ECO:0000313" key="11">
    <source>
        <dbReference type="RefSeq" id="XP_026660381.2"/>
    </source>
</evidence>
<dbReference type="PROSITE" id="PS50090">
    <property type="entry name" value="MYB_LIKE"/>
    <property type="match status" value="1"/>
</dbReference>
<evidence type="ECO:0000256" key="1">
    <source>
        <dbReference type="ARBA" id="ARBA00004123"/>
    </source>
</evidence>
<evidence type="ECO:0000256" key="4">
    <source>
        <dbReference type="ARBA" id="ARBA00023163"/>
    </source>
</evidence>
<dbReference type="PANTHER" id="PTHR44042">
    <property type="entry name" value="DUPLICATED HOMEODOMAIN-LIKE SUPERFAMILY PROTEIN-RELATED"/>
    <property type="match status" value="1"/>
</dbReference>
<dbReference type="InterPro" id="IPR017930">
    <property type="entry name" value="Myb_dom"/>
</dbReference>
<dbReference type="GO" id="GO:0009739">
    <property type="term" value="P:response to gibberellin"/>
    <property type="evidence" value="ECO:0007669"/>
    <property type="project" value="UniProtKB-ARBA"/>
</dbReference>
<evidence type="ECO:0000256" key="3">
    <source>
        <dbReference type="ARBA" id="ARBA00023125"/>
    </source>
</evidence>
<evidence type="ECO:0000313" key="10">
    <source>
        <dbReference type="Proteomes" id="UP000228380"/>
    </source>
</evidence>
<feature type="domain" description="HTH myb-type" evidence="9">
    <location>
        <begin position="114"/>
        <end position="170"/>
    </location>
</feature>
<dbReference type="PROSITE" id="PS51293">
    <property type="entry name" value="SANT"/>
    <property type="match status" value="1"/>
</dbReference>
<evidence type="ECO:0000256" key="6">
    <source>
        <dbReference type="SAM" id="MobiDB-lite"/>
    </source>
</evidence>
<keyword evidence="10" id="KW-1185">Reference proteome</keyword>
<dbReference type="NCBIfam" id="TIGR01557">
    <property type="entry name" value="myb_SHAQKYF"/>
    <property type="match status" value="1"/>
</dbReference>
<dbReference type="Pfam" id="PF00249">
    <property type="entry name" value="Myb_DNA-binding"/>
    <property type="match status" value="1"/>
</dbReference>
<evidence type="ECO:0000259" key="9">
    <source>
        <dbReference type="PROSITE" id="PS51294"/>
    </source>
</evidence>
<feature type="region of interest" description="Disordered" evidence="6">
    <location>
        <begin position="78"/>
        <end position="125"/>
    </location>
</feature>
<organism evidence="10 11">
    <name type="scientific">Phoenix dactylifera</name>
    <name type="common">Date palm</name>
    <dbReference type="NCBI Taxonomy" id="42345"/>
    <lineage>
        <taxon>Eukaryota</taxon>
        <taxon>Viridiplantae</taxon>
        <taxon>Streptophyta</taxon>
        <taxon>Embryophyta</taxon>
        <taxon>Tracheophyta</taxon>
        <taxon>Spermatophyta</taxon>
        <taxon>Magnoliopsida</taxon>
        <taxon>Liliopsida</taxon>
        <taxon>Arecaceae</taxon>
        <taxon>Coryphoideae</taxon>
        <taxon>Phoeniceae</taxon>
        <taxon>Phoenix</taxon>
    </lineage>
</organism>
<dbReference type="CDD" id="cd00167">
    <property type="entry name" value="SANT"/>
    <property type="match status" value="1"/>
</dbReference>
<feature type="compositionally biased region" description="Basic and acidic residues" evidence="6">
    <location>
        <begin position="113"/>
        <end position="125"/>
    </location>
</feature>
<reference evidence="10" key="1">
    <citation type="journal article" date="2019" name="Nat. Commun.">
        <title>Genome-wide association mapping of date palm fruit traits.</title>
        <authorList>
            <person name="Hazzouri K.M."/>
            <person name="Gros-Balthazard M."/>
            <person name="Flowers J.M."/>
            <person name="Copetti D."/>
            <person name="Lemansour A."/>
            <person name="Lebrun M."/>
            <person name="Masmoudi K."/>
            <person name="Ferrand S."/>
            <person name="Dhar M.I."/>
            <person name="Fresquez Z.A."/>
            <person name="Rosas U."/>
            <person name="Zhang J."/>
            <person name="Talag J."/>
            <person name="Lee S."/>
            <person name="Kudrna D."/>
            <person name="Powell R.F."/>
            <person name="Leitch I.J."/>
            <person name="Krueger R.R."/>
            <person name="Wing R.A."/>
            <person name="Amiri K.M.A."/>
            <person name="Purugganan M.D."/>
        </authorList>
    </citation>
    <scope>NUCLEOTIDE SEQUENCE [LARGE SCALE GENOMIC DNA]</scope>
    <source>
        <strain evidence="10">cv. Khalas</strain>
    </source>
</reference>
<reference evidence="11" key="2">
    <citation type="submission" date="2025-08" db="UniProtKB">
        <authorList>
            <consortium name="RefSeq"/>
        </authorList>
    </citation>
    <scope>IDENTIFICATION</scope>
    <source>
        <tissue evidence="11">Young leaves</tissue>
    </source>
</reference>